<proteinExistence type="predicted"/>
<name>A0A521CAY5_9ACTN</name>
<feature type="region of interest" description="Disordered" evidence="1">
    <location>
        <begin position="345"/>
        <end position="364"/>
    </location>
</feature>
<reference evidence="2 3" key="1">
    <citation type="submission" date="2017-05" db="EMBL/GenBank/DDBJ databases">
        <authorList>
            <person name="Varghese N."/>
            <person name="Submissions S."/>
        </authorList>
    </citation>
    <scope>NUCLEOTIDE SEQUENCE [LARGE SCALE GENOMIC DNA]</scope>
    <source>
        <strain evidence="2 3">DSM 46834</strain>
    </source>
</reference>
<dbReference type="PANTHER" id="PTHR41260:SF1">
    <property type="entry name" value="PROTEIN ECSC"/>
    <property type="match status" value="1"/>
</dbReference>
<dbReference type="AlphaFoldDB" id="A0A521CAY5"/>
<evidence type="ECO:0000313" key="2">
    <source>
        <dbReference type="EMBL" id="SMO55971.1"/>
    </source>
</evidence>
<dbReference type="Proteomes" id="UP000317484">
    <property type="component" value="Unassembled WGS sequence"/>
</dbReference>
<protein>
    <submittedName>
        <fullName evidence="2">EcsC protein family protein</fullName>
    </submittedName>
</protein>
<evidence type="ECO:0000256" key="1">
    <source>
        <dbReference type="SAM" id="MobiDB-lite"/>
    </source>
</evidence>
<gene>
    <name evidence="2" type="ORF">SAMN06273567_102204</name>
</gene>
<evidence type="ECO:0000313" key="3">
    <source>
        <dbReference type="Proteomes" id="UP000317484"/>
    </source>
</evidence>
<dbReference type="Pfam" id="PF12787">
    <property type="entry name" value="EcsC"/>
    <property type="match status" value="1"/>
</dbReference>
<keyword evidence="3" id="KW-1185">Reference proteome</keyword>
<dbReference type="PANTHER" id="PTHR41260">
    <property type="entry name" value="PROTEIN ECSC"/>
    <property type="match status" value="1"/>
</dbReference>
<feature type="compositionally biased region" description="Acidic residues" evidence="1">
    <location>
        <begin position="345"/>
        <end position="358"/>
    </location>
</feature>
<dbReference type="InterPro" id="IPR024787">
    <property type="entry name" value="EcsC"/>
</dbReference>
<dbReference type="EMBL" id="FXTJ01000002">
    <property type="protein sequence ID" value="SMO55971.1"/>
    <property type="molecule type" value="Genomic_DNA"/>
</dbReference>
<accession>A0A521CAY5</accession>
<sequence length="364" mass="38898">MTGGCVSTEMTPYEERAWAEIVEWRQNRLTARTRRRLPAAVRDRAVKAGQNAKEKFEALPGAHEFESRFLEALGGLGDFGARTAMASVRDDAIIEAYRKRGHTVDDLDDIRKLDLQVIDRVKPKLALAYTAGATAEGAVAGLAVSGGELLATAGGVLGVGAGGAPGAATVIGAMAADAVAVLLGANRAVAHIAAYYGYDVDKPDERLFALAVLGMGTATGAGKVAAYAEINKLVQMLARRATWEQLRKNAVTRVVEQVFARLGIRITQRKLGQAVPIVGTVFGAGMNAKLFMSVTDDAEHIYRERFLGERYGCLPAPDMSSPSGERTEEADVSKEAHVIDVAELLDEELDRDDDDDRGEEPVGS</sequence>
<organism evidence="2 3">
    <name type="scientific">Geodermatophilus aquaeductus</name>
    <dbReference type="NCBI Taxonomy" id="1564161"/>
    <lineage>
        <taxon>Bacteria</taxon>
        <taxon>Bacillati</taxon>
        <taxon>Actinomycetota</taxon>
        <taxon>Actinomycetes</taxon>
        <taxon>Geodermatophilales</taxon>
        <taxon>Geodermatophilaceae</taxon>
        <taxon>Geodermatophilus</taxon>
    </lineage>
</organism>